<comment type="caution">
    <text evidence="3">The sequence shown here is derived from an EMBL/GenBank/DDBJ whole genome shotgun (WGS) entry which is preliminary data.</text>
</comment>
<keyword evidence="2" id="KW-0812">Transmembrane</keyword>
<feature type="region of interest" description="Disordered" evidence="1">
    <location>
        <begin position="1"/>
        <end position="28"/>
    </location>
</feature>
<keyword evidence="2" id="KW-0472">Membrane</keyword>
<feature type="transmembrane region" description="Helical" evidence="2">
    <location>
        <begin position="107"/>
        <end position="134"/>
    </location>
</feature>
<evidence type="ECO:0008006" key="5">
    <source>
        <dbReference type="Google" id="ProtNLM"/>
    </source>
</evidence>
<evidence type="ECO:0000313" key="4">
    <source>
        <dbReference type="Proteomes" id="UP000537326"/>
    </source>
</evidence>
<feature type="compositionally biased region" description="Pro residues" evidence="1">
    <location>
        <begin position="9"/>
        <end position="26"/>
    </location>
</feature>
<dbReference type="AlphaFoldDB" id="A0A7Y9YEN1"/>
<evidence type="ECO:0000313" key="3">
    <source>
        <dbReference type="EMBL" id="NYI10821.1"/>
    </source>
</evidence>
<sequence>MSEIAAPQGPLPPAGSPQPAGSPEPGQPRTWDIVATTVELIVLALAGMVSSFAGLMLVMASDSCGTGTTECSTRIILLGVGLAVVAPWVALLAMGTWAVVRLVRRKIAWWVPLLAVPLWALVFGLGVAVTFAGVS</sequence>
<dbReference type="Pfam" id="PF19779">
    <property type="entry name" value="DUF6264"/>
    <property type="match status" value="1"/>
</dbReference>
<dbReference type="InterPro" id="IPR046231">
    <property type="entry name" value="DUF6264"/>
</dbReference>
<evidence type="ECO:0000256" key="2">
    <source>
        <dbReference type="SAM" id="Phobius"/>
    </source>
</evidence>
<protein>
    <recommendedName>
        <fullName evidence="5">Transmembrane protein</fullName>
    </recommendedName>
</protein>
<reference evidence="3 4" key="1">
    <citation type="submission" date="2020-07" db="EMBL/GenBank/DDBJ databases">
        <title>Sequencing the genomes of 1000 actinobacteria strains.</title>
        <authorList>
            <person name="Klenk H.-P."/>
        </authorList>
    </citation>
    <scope>NUCLEOTIDE SEQUENCE [LARGE SCALE GENOMIC DNA]</scope>
    <source>
        <strain evidence="3 4">DSM 18248</strain>
    </source>
</reference>
<feature type="transmembrane region" description="Helical" evidence="2">
    <location>
        <begin position="40"/>
        <end position="60"/>
    </location>
</feature>
<feature type="transmembrane region" description="Helical" evidence="2">
    <location>
        <begin position="75"/>
        <end position="100"/>
    </location>
</feature>
<proteinExistence type="predicted"/>
<dbReference type="EMBL" id="JACBZI010000001">
    <property type="protein sequence ID" value="NYI10821.1"/>
    <property type="molecule type" value="Genomic_DNA"/>
</dbReference>
<evidence type="ECO:0000256" key="1">
    <source>
        <dbReference type="SAM" id="MobiDB-lite"/>
    </source>
</evidence>
<keyword evidence="2" id="KW-1133">Transmembrane helix</keyword>
<accession>A0A7Y9YEN1</accession>
<dbReference type="Proteomes" id="UP000537326">
    <property type="component" value="Unassembled WGS sequence"/>
</dbReference>
<dbReference type="RefSeq" id="WP_179531601.1">
    <property type="nucleotide sequence ID" value="NZ_BAAAPP010000005.1"/>
</dbReference>
<keyword evidence="4" id="KW-1185">Reference proteome</keyword>
<name>A0A7Y9YEN1_9ACTN</name>
<organism evidence="3 4">
    <name type="scientific">Nocardioides marinus</name>
    <dbReference type="NCBI Taxonomy" id="374514"/>
    <lineage>
        <taxon>Bacteria</taxon>
        <taxon>Bacillati</taxon>
        <taxon>Actinomycetota</taxon>
        <taxon>Actinomycetes</taxon>
        <taxon>Propionibacteriales</taxon>
        <taxon>Nocardioidaceae</taxon>
        <taxon>Nocardioides</taxon>
    </lineage>
</organism>
<gene>
    <name evidence="3" type="ORF">BKA05_002336</name>
</gene>